<dbReference type="Proteomes" id="UP001469553">
    <property type="component" value="Unassembled WGS sequence"/>
</dbReference>
<gene>
    <name evidence="1" type="ORF">AMECASPLE_018466</name>
</gene>
<name>A0ABV0ZYR5_9TELE</name>
<evidence type="ECO:0000313" key="2">
    <source>
        <dbReference type="Proteomes" id="UP001469553"/>
    </source>
</evidence>
<accession>A0ABV0ZYR5</accession>
<dbReference type="EMBL" id="JAHRIP010076674">
    <property type="protein sequence ID" value="MEQ2311305.1"/>
    <property type="molecule type" value="Genomic_DNA"/>
</dbReference>
<keyword evidence="2" id="KW-1185">Reference proteome</keyword>
<reference evidence="1 2" key="1">
    <citation type="submission" date="2021-06" db="EMBL/GenBank/DDBJ databases">
        <authorList>
            <person name="Palmer J.M."/>
        </authorList>
    </citation>
    <scope>NUCLEOTIDE SEQUENCE [LARGE SCALE GENOMIC DNA]</scope>
    <source>
        <strain evidence="1 2">AS_MEX2019</strain>
        <tissue evidence="1">Muscle</tissue>
    </source>
</reference>
<comment type="caution">
    <text evidence="1">The sequence shown here is derived from an EMBL/GenBank/DDBJ whole genome shotgun (WGS) entry which is preliminary data.</text>
</comment>
<organism evidence="1 2">
    <name type="scientific">Ameca splendens</name>
    <dbReference type="NCBI Taxonomy" id="208324"/>
    <lineage>
        <taxon>Eukaryota</taxon>
        <taxon>Metazoa</taxon>
        <taxon>Chordata</taxon>
        <taxon>Craniata</taxon>
        <taxon>Vertebrata</taxon>
        <taxon>Euteleostomi</taxon>
        <taxon>Actinopterygii</taxon>
        <taxon>Neopterygii</taxon>
        <taxon>Teleostei</taxon>
        <taxon>Neoteleostei</taxon>
        <taxon>Acanthomorphata</taxon>
        <taxon>Ovalentaria</taxon>
        <taxon>Atherinomorphae</taxon>
        <taxon>Cyprinodontiformes</taxon>
        <taxon>Goodeidae</taxon>
        <taxon>Ameca</taxon>
    </lineage>
</organism>
<sequence>MINFISRTTLTVKIYAELYRNYTHSSTSATFLQALLDSGDSMNSPDQNLKKLDSLCAGCGCWVHHCHLSGAAGCPSLSVPRQTHKLLLVFILGLFPPHRLPYDQAHTQFGPRSQAFYQS</sequence>
<proteinExistence type="predicted"/>
<protein>
    <submittedName>
        <fullName evidence="1">Uncharacterized protein</fullName>
    </submittedName>
</protein>
<evidence type="ECO:0000313" key="1">
    <source>
        <dbReference type="EMBL" id="MEQ2311305.1"/>
    </source>
</evidence>